<feature type="transmembrane region" description="Helical" evidence="1">
    <location>
        <begin position="27"/>
        <end position="48"/>
    </location>
</feature>
<accession>H6RUS3</accession>
<reference evidence="2 3" key="1">
    <citation type="journal article" date="2012" name="J. Bacteriol.">
        <title>Genome Sequence of Blastococcus saxobsidens DD2, a Stone-Inhabiting Bacterium.</title>
        <authorList>
            <person name="Chouaia B."/>
            <person name="Crotti E."/>
            <person name="Brusetti L."/>
            <person name="Daffonchio D."/>
            <person name="Essoussi I."/>
            <person name="Nouioui I."/>
            <person name="Sbissi I."/>
            <person name="Ghodhbane-Gtari F."/>
            <person name="Gtari M."/>
            <person name="Vacherie B."/>
            <person name="Barbe V."/>
            <person name="Medigue C."/>
            <person name="Gury J."/>
            <person name="Pujic P."/>
            <person name="Normand P."/>
        </authorList>
    </citation>
    <scope>NUCLEOTIDE SEQUENCE [LARGE SCALE GENOMIC DNA]</scope>
    <source>
        <strain evidence="2 3">DD2</strain>
    </source>
</reference>
<organism evidence="2 3">
    <name type="scientific">Blastococcus saxobsidens (strain DD2)</name>
    <dbReference type="NCBI Taxonomy" id="1146883"/>
    <lineage>
        <taxon>Bacteria</taxon>
        <taxon>Bacillati</taxon>
        <taxon>Actinomycetota</taxon>
        <taxon>Actinomycetes</taxon>
        <taxon>Geodermatophilales</taxon>
        <taxon>Geodermatophilaceae</taxon>
        <taxon>Blastococcus</taxon>
    </lineage>
</organism>
<evidence type="ECO:0000313" key="2">
    <source>
        <dbReference type="EMBL" id="CCG04445.1"/>
    </source>
</evidence>
<keyword evidence="1" id="KW-0812">Transmembrane</keyword>
<dbReference type="Proteomes" id="UP000007517">
    <property type="component" value="Chromosome"/>
</dbReference>
<keyword evidence="3" id="KW-1185">Reference proteome</keyword>
<dbReference type="eggNOG" id="ENOG5033WX0">
    <property type="taxonomic scope" value="Bacteria"/>
</dbReference>
<reference evidence="3" key="2">
    <citation type="submission" date="2012-02" db="EMBL/GenBank/DDBJ databases">
        <title>Complete genome sequence of Blastococcus saxobsidens strain DD2.</title>
        <authorList>
            <person name="Genoscope."/>
        </authorList>
    </citation>
    <scope>NUCLEOTIDE SEQUENCE [LARGE SCALE GENOMIC DNA]</scope>
    <source>
        <strain evidence="3">DD2</strain>
    </source>
</reference>
<evidence type="ECO:0000313" key="3">
    <source>
        <dbReference type="Proteomes" id="UP000007517"/>
    </source>
</evidence>
<evidence type="ECO:0000256" key="1">
    <source>
        <dbReference type="SAM" id="Phobius"/>
    </source>
</evidence>
<dbReference type="OrthoDB" id="4946736at2"/>
<proteinExistence type="predicted"/>
<keyword evidence="1" id="KW-0472">Membrane</keyword>
<dbReference type="EMBL" id="FO117623">
    <property type="protein sequence ID" value="CCG04445.1"/>
    <property type="molecule type" value="Genomic_DNA"/>
</dbReference>
<dbReference type="STRING" id="1146883.BLASA_3583"/>
<keyword evidence="1" id="KW-1133">Transmembrane helix</keyword>
<protein>
    <submittedName>
        <fullName evidence="2">Uncharacterized protein</fullName>
    </submittedName>
</protein>
<dbReference type="AlphaFoldDB" id="H6RUS3"/>
<gene>
    <name evidence="2" type="ordered locus">BLASA_3583</name>
</gene>
<dbReference type="HOGENOM" id="CLU_1419671_0_0_11"/>
<dbReference type="KEGG" id="bsd:BLASA_3583"/>
<name>H6RUS3_BLASD</name>
<sequence>MLPGAGPSSGPGGTGHPRLLAVRRRRLLIGLLAVLTAIAVAGGVAAVATGGEGEQAVTVRGPDGKLIARVPLAGDTFAVGYRNSIYRTLAEERYRVLPDGRFELVELAAEQVAVLEEYYAVPGPPRPSPPGDRLPFVVDPDPSRPAVFEDLRIAATDLGERTLFVPGSEPVPIWQRVVTENPSVILDIEES</sequence>